<dbReference type="EMBL" id="JAQQWL010000013">
    <property type="protein sequence ID" value="KAK8043258.1"/>
    <property type="molecule type" value="Genomic_DNA"/>
</dbReference>
<reference evidence="1 2" key="1">
    <citation type="submission" date="2023-01" db="EMBL/GenBank/DDBJ databases">
        <title>Analysis of 21 Apiospora genomes using comparative genomics revels a genus with tremendous synthesis potential of carbohydrate active enzymes and secondary metabolites.</title>
        <authorList>
            <person name="Sorensen T."/>
        </authorList>
    </citation>
    <scope>NUCLEOTIDE SEQUENCE [LARGE SCALE GENOMIC DNA]</scope>
    <source>
        <strain evidence="1 2">CBS 135458</strain>
    </source>
</reference>
<dbReference type="GeneID" id="92098213"/>
<gene>
    <name evidence="1" type="ORF">PG994_013741</name>
</gene>
<evidence type="ECO:0000313" key="1">
    <source>
        <dbReference type="EMBL" id="KAK8043258.1"/>
    </source>
</evidence>
<organism evidence="1 2">
    <name type="scientific">Apiospora phragmitis</name>
    <dbReference type="NCBI Taxonomy" id="2905665"/>
    <lineage>
        <taxon>Eukaryota</taxon>
        <taxon>Fungi</taxon>
        <taxon>Dikarya</taxon>
        <taxon>Ascomycota</taxon>
        <taxon>Pezizomycotina</taxon>
        <taxon>Sordariomycetes</taxon>
        <taxon>Xylariomycetidae</taxon>
        <taxon>Amphisphaeriales</taxon>
        <taxon>Apiosporaceae</taxon>
        <taxon>Apiospora</taxon>
    </lineage>
</organism>
<accession>A0ABR1T9I0</accession>
<dbReference type="Proteomes" id="UP001480595">
    <property type="component" value="Unassembled WGS sequence"/>
</dbReference>
<keyword evidence="2" id="KW-1185">Reference proteome</keyword>
<sequence>MDFPFALFFAFLGSTYVFLKALLCFTQHPKEPPAVKNGDTVHQSTVRLVSWRNATLRETKVSKMETSTMFQPTLYVRQASVSTFFISLSLIPLVQRQVKTIAFALIEA</sequence>
<evidence type="ECO:0000313" key="2">
    <source>
        <dbReference type="Proteomes" id="UP001480595"/>
    </source>
</evidence>
<name>A0ABR1T9I0_9PEZI</name>
<comment type="caution">
    <text evidence="1">The sequence shown here is derived from an EMBL/GenBank/DDBJ whole genome shotgun (WGS) entry which is preliminary data.</text>
</comment>
<proteinExistence type="predicted"/>
<dbReference type="RefSeq" id="XP_066710111.1">
    <property type="nucleotide sequence ID" value="XM_066865150.1"/>
</dbReference>
<protein>
    <submittedName>
        <fullName evidence="1">25-hydroxycholesterol 7-alpha-hydroxylase</fullName>
    </submittedName>
</protein>